<dbReference type="Proteomes" id="UP000275652">
    <property type="component" value="Unassembled WGS sequence"/>
</dbReference>
<organism evidence="1 2">
    <name type="scientific">Aphanomyces astaci</name>
    <name type="common">Crayfish plague agent</name>
    <dbReference type="NCBI Taxonomy" id="112090"/>
    <lineage>
        <taxon>Eukaryota</taxon>
        <taxon>Sar</taxon>
        <taxon>Stramenopiles</taxon>
        <taxon>Oomycota</taxon>
        <taxon>Saprolegniomycetes</taxon>
        <taxon>Saprolegniales</taxon>
        <taxon>Verrucalvaceae</taxon>
        <taxon>Aphanomyces</taxon>
    </lineage>
</organism>
<sequence>MRKLRNILPAARLRRLTPLRAKTLNATRWTSGFSLTRYSAIKTFIGQTGDNDIDMLRLSPVEEREVDALLVVLGDLSSITLALPCGEFSLRAANSKDPNIELLVFNGIKKSYRFWTQKFEQHLKALTTAKVGQWLAIQTSRPEPKIKFKDWLYGEPPVIHGADESEQR</sequence>
<proteinExistence type="predicted"/>
<protein>
    <submittedName>
        <fullName evidence="1">Uncharacterized protein</fullName>
    </submittedName>
</protein>
<dbReference type="EMBL" id="QUTI01025215">
    <property type="protein sequence ID" value="RLO06346.1"/>
    <property type="molecule type" value="Genomic_DNA"/>
</dbReference>
<comment type="caution">
    <text evidence="1">The sequence shown here is derived from an EMBL/GenBank/DDBJ whole genome shotgun (WGS) entry which is preliminary data.</text>
</comment>
<accession>A0A9X8DZV1</accession>
<gene>
    <name evidence="1" type="ORF">DYB28_000257</name>
</gene>
<evidence type="ECO:0000313" key="2">
    <source>
        <dbReference type="Proteomes" id="UP000275652"/>
    </source>
</evidence>
<evidence type="ECO:0000313" key="1">
    <source>
        <dbReference type="EMBL" id="RLO06346.1"/>
    </source>
</evidence>
<dbReference type="AlphaFoldDB" id="A0A9X8DZV1"/>
<reference evidence="1 2" key="1">
    <citation type="journal article" date="2018" name="J. Invertebr. Pathol.">
        <title>New genotyping method for the causative agent of crayfish plague (Aphanomyces astaci) based on whole genome data.</title>
        <authorList>
            <person name="Minardi D."/>
            <person name="Studholme D.J."/>
            <person name="van der Giezen M."/>
            <person name="Pretto T."/>
            <person name="Oidtmann B."/>
        </authorList>
    </citation>
    <scope>NUCLEOTIDE SEQUENCE [LARGE SCALE GENOMIC DNA]</scope>
    <source>
        <strain evidence="1 2">KB13</strain>
    </source>
</reference>
<name>A0A9X8DZV1_APHAT</name>